<protein>
    <recommendedName>
        <fullName evidence="4">Outer membrane protein beta-barrel domain-containing protein</fullName>
    </recommendedName>
</protein>
<gene>
    <name evidence="2" type="ORF">QM480_13700</name>
</gene>
<dbReference type="Proteomes" id="UP001236569">
    <property type="component" value="Unassembled WGS sequence"/>
</dbReference>
<sequence>MKHFSIKKVLYYVLFLLSSTTAKAQFIKIDNGILFSSFRNELKLDILTQSNTSYATALGIDYLQKKHFYLSSQIGYLQVGGHEQDDTLLGTGFSHACEQTSFIHLNTQFRYLITTEKPFSPSVFVSLGPFANILSGKKEFKSFYQGYNFQNLYGGLKAELGITKDLHSVRLGLVGSYMYNLSPTAKSSALELTSQSYSIMFTLGYRI</sequence>
<dbReference type="EMBL" id="JASHID010000009">
    <property type="protein sequence ID" value="MDI9865390.1"/>
    <property type="molecule type" value="Genomic_DNA"/>
</dbReference>
<dbReference type="RefSeq" id="WP_283370389.1">
    <property type="nucleotide sequence ID" value="NZ_JASHID010000009.1"/>
</dbReference>
<evidence type="ECO:0000313" key="2">
    <source>
        <dbReference type="EMBL" id="MDI9865390.1"/>
    </source>
</evidence>
<proteinExistence type="predicted"/>
<evidence type="ECO:0000256" key="1">
    <source>
        <dbReference type="SAM" id="SignalP"/>
    </source>
</evidence>
<organism evidence="2 3">
    <name type="scientific">Flectobacillus longus</name>
    <dbReference type="NCBI Taxonomy" id="2984207"/>
    <lineage>
        <taxon>Bacteria</taxon>
        <taxon>Pseudomonadati</taxon>
        <taxon>Bacteroidota</taxon>
        <taxon>Cytophagia</taxon>
        <taxon>Cytophagales</taxon>
        <taxon>Flectobacillaceae</taxon>
        <taxon>Flectobacillus</taxon>
    </lineage>
</organism>
<evidence type="ECO:0000313" key="3">
    <source>
        <dbReference type="Proteomes" id="UP001236569"/>
    </source>
</evidence>
<reference evidence="2 3" key="1">
    <citation type="submission" date="2023-05" db="EMBL/GenBank/DDBJ databases">
        <title>Novel species of genus Flectobacillus isolated from stream in China.</title>
        <authorList>
            <person name="Lu H."/>
        </authorList>
    </citation>
    <scope>NUCLEOTIDE SEQUENCE [LARGE SCALE GENOMIC DNA]</scope>
    <source>
        <strain evidence="2 3">DC10W</strain>
    </source>
</reference>
<name>A0ABT6YPE3_9BACT</name>
<keyword evidence="3" id="KW-1185">Reference proteome</keyword>
<keyword evidence="1" id="KW-0732">Signal</keyword>
<feature type="signal peptide" evidence="1">
    <location>
        <begin position="1"/>
        <end position="24"/>
    </location>
</feature>
<feature type="chain" id="PRO_5047058651" description="Outer membrane protein beta-barrel domain-containing protein" evidence="1">
    <location>
        <begin position="25"/>
        <end position="207"/>
    </location>
</feature>
<accession>A0ABT6YPE3</accession>
<evidence type="ECO:0008006" key="4">
    <source>
        <dbReference type="Google" id="ProtNLM"/>
    </source>
</evidence>
<comment type="caution">
    <text evidence="2">The sequence shown here is derived from an EMBL/GenBank/DDBJ whole genome shotgun (WGS) entry which is preliminary data.</text>
</comment>